<protein>
    <submittedName>
        <fullName evidence="1">Uncharacterized protein</fullName>
    </submittedName>
</protein>
<name>A0AAC8Q6J1_9BACT</name>
<organism evidence="1 2">
    <name type="scientific">Archangium gephyra</name>
    <dbReference type="NCBI Taxonomy" id="48"/>
    <lineage>
        <taxon>Bacteria</taxon>
        <taxon>Pseudomonadati</taxon>
        <taxon>Myxococcota</taxon>
        <taxon>Myxococcia</taxon>
        <taxon>Myxococcales</taxon>
        <taxon>Cystobacterineae</taxon>
        <taxon>Archangiaceae</taxon>
        <taxon>Archangium</taxon>
    </lineage>
</organism>
<dbReference type="KEGG" id="age:AA314_03455"/>
<proteinExistence type="predicted"/>
<dbReference type="AlphaFoldDB" id="A0AAC8Q6J1"/>
<dbReference type="EMBL" id="CP011509">
    <property type="protein sequence ID" value="AKJ01829.1"/>
    <property type="molecule type" value="Genomic_DNA"/>
</dbReference>
<dbReference type="Proteomes" id="UP000035579">
    <property type="component" value="Chromosome"/>
</dbReference>
<evidence type="ECO:0000313" key="2">
    <source>
        <dbReference type="Proteomes" id="UP000035579"/>
    </source>
</evidence>
<gene>
    <name evidence="1" type="ORF">AA314_03455</name>
</gene>
<evidence type="ECO:0000313" key="1">
    <source>
        <dbReference type="EMBL" id="AKJ01829.1"/>
    </source>
</evidence>
<accession>A0AAC8Q6J1</accession>
<sequence>MGAHAVRQGEIIGEFLIPVVIAIHYSRKFSNARQTPSPTATS</sequence>
<reference evidence="1 2" key="1">
    <citation type="submission" date="2015-05" db="EMBL/GenBank/DDBJ databases">
        <title>Genome assembly of Archangium gephyra DSM 2261.</title>
        <authorList>
            <person name="Sharma G."/>
            <person name="Subramanian S."/>
        </authorList>
    </citation>
    <scope>NUCLEOTIDE SEQUENCE [LARGE SCALE GENOMIC DNA]</scope>
    <source>
        <strain evidence="1 2">DSM 2261</strain>
    </source>
</reference>